<dbReference type="AlphaFoldDB" id="A0A4S3MNV3"/>
<dbReference type="OrthoDB" id="9766423at2"/>
<evidence type="ECO:0000256" key="10">
    <source>
        <dbReference type="ARBA" id="ARBA00022840"/>
    </source>
</evidence>
<evidence type="ECO:0000256" key="8">
    <source>
        <dbReference type="ARBA" id="ARBA00022741"/>
    </source>
</evidence>
<evidence type="ECO:0000256" key="6">
    <source>
        <dbReference type="ARBA" id="ARBA00022556"/>
    </source>
</evidence>
<accession>A0A4S3MNV3</accession>
<evidence type="ECO:0000256" key="1">
    <source>
        <dbReference type="ARBA" id="ARBA00002274"/>
    </source>
</evidence>
<keyword evidence="15" id="KW-1185">Reference proteome</keyword>
<proteinExistence type="inferred from homology"/>
<evidence type="ECO:0000256" key="7">
    <source>
        <dbReference type="ARBA" id="ARBA00022679"/>
    </source>
</evidence>
<dbReference type="SUPFAM" id="SSF52540">
    <property type="entry name" value="P-loop containing nucleoside triphosphate hydrolases"/>
    <property type="match status" value="1"/>
</dbReference>
<organism evidence="14 15">
    <name type="scientific">Aliigemmobacter aestuarii</name>
    <dbReference type="NCBI Taxonomy" id="1445661"/>
    <lineage>
        <taxon>Bacteria</taxon>
        <taxon>Pseudomonadati</taxon>
        <taxon>Pseudomonadota</taxon>
        <taxon>Alphaproteobacteria</taxon>
        <taxon>Rhodobacterales</taxon>
        <taxon>Paracoccaceae</taxon>
        <taxon>Aliigemmobacter</taxon>
    </lineage>
</organism>
<keyword evidence="7 13" id="KW-0808">Transferase</keyword>
<dbReference type="PANTHER" id="PTHR42724:SF1">
    <property type="entry name" value="TETRAACYLDISACCHARIDE 4'-KINASE, MITOCHONDRIAL-RELATED"/>
    <property type="match status" value="1"/>
</dbReference>
<dbReference type="GO" id="GO:0005524">
    <property type="term" value="F:ATP binding"/>
    <property type="evidence" value="ECO:0007669"/>
    <property type="project" value="UniProtKB-UniRule"/>
</dbReference>
<evidence type="ECO:0000256" key="11">
    <source>
        <dbReference type="ARBA" id="ARBA00023098"/>
    </source>
</evidence>
<dbReference type="NCBIfam" id="TIGR00682">
    <property type="entry name" value="lpxK"/>
    <property type="match status" value="1"/>
</dbReference>
<dbReference type="HAMAP" id="MF_00409">
    <property type="entry name" value="LpxK"/>
    <property type="match status" value="1"/>
</dbReference>
<feature type="binding site" evidence="13">
    <location>
        <begin position="54"/>
        <end position="61"/>
    </location>
    <ligand>
        <name>ATP</name>
        <dbReference type="ChEBI" id="CHEBI:30616"/>
    </ligand>
</feature>
<evidence type="ECO:0000256" key="13">
    <source>
        <dbReference type="HAMAP-Rule" id="MF_00409"/>
    </source>
</evidence>
<evidence type="ECO:0000256" key="5">
    <source>
        <dbReference type="ARBA" id="ARBA00022516"/>
    </source>
</evidence>
<dbReference type="InterPro" id="IPR003758">
    <property type="entry name" value="LpxK"/>
</dbReference>
<evidence type="ECO:0000256" key="12">
    <source>
        <dbReference type="ARBA" id="ARBA00029757"/>
    </source>
</evidence>
<dbReference type="RefSeq" id="WP_136394617.1">
    <property type="nucleotide sequence ID" value="NZ_SSND01000002.1"/>
</dbReference>
<evidence type="ECO:0000256" key="2">
    <source>
        <dbReference type="ARBA" id="ARBA00004870"/>
    </source>
</evidence>
<keyword evidence="5 13" id="KW-0444">Lipid biosynthesis</keyword>
<gene>
    <name evidence="13" type="primary">lpxK</name>
    <name evidence="14" type="ORF">E7811_10690</name>
</gene>
<comment type="caution">
    <text evidence="14">The sequence shown here is derived from an EMBL/GenBank/DDBJ whole genome shotgun (WGS) entry which is preliminary data.</text>
</comment>
<dbReference type="GO" id="GO:0005886">
    <property type="term" value="C:plasma membrane"/>
    <property type="evidence" value="ECO:0007669"/>
    <property type="project" value="TreeGrafter"/>
</dbReference>
<keyword evidence="6 13" id="KW-0441">Lipid A biosynthesis</keyword>
<comment type="similarity">
    <text evidence="13">Belongs to the LpxK family.</text>
</comment>
<comment type="catalytic activity">
    <reaction evidence="13">
        <text>a lipid A disaccharide + ATP = a lipid IVA + ADP + H(+)</text>
        <dbReference type="Rhea" id="RHEA:67840"/>
        <dbReference type="ChEBI" id="CHEBI:15378"/>
        <dbReference type="ChEBI" id="CHEBI:30616"/>
        <dbReference type="ChEBI" id="CHEBI:176343"/>
        <dbReference type="ChEBI" id="CHEBI:176425"/>
        <dbReference type="ChEBI" id="CHEBI:456216"/>
        <dbReference type="EC" id="2.7.1.130"/>
    </reaction>
</comment>
<dbReference type="InterPro" id="IPR027417">
    <property type="entry name" value="P-loop_NTPase"/>
</dbReference>
<keyword evidence="8 13" id="KW-0547">Nucleotide-binding</keyword>
<dbReference type="EMBL" id="SSND01000002">
    <property type="protein sequence ID" value="THD83724.1"/>
    <property type="molecule type" value="Genomic_DNA"/>
</dbReference>
<keyword evidence="9 13" id="KW-0418">Kinase</keyword>
<dbReference type="GO" id="GO:0009245">
    <property type="term" value="P:lipid A biosynthetic process"/>
    <property type="evidence" value="ECO:0007669"/>
    <property type="project" value="UniProtKB-UniRule"/>
</dbReference>
<comment type="function">
    <text evidence="1 13">Transfers the gamma-phosphate of ATP to the 4'-position of a tetraacyldisaccharide 1-phosphate intermediate (termed DS-1-P) to form tetraacyldisaccharide 1,4'-bis-phosphate (lipid IVA).</text>
</comment>
<keyword evidence="11 13" id="KW-0443">Lipid metabolism</keyword>
<comment type="pathway">
    <text evidence="2 13">Glycolipid biosynthesis; lipid IV(A) biosynthesis; lipid IV(A) from (3R)-3-hydroxytetradecanoyl-[acyl-carrier-protein] and UDP-N-acetyl-alpha-D-glucosamine: step 6/6.</text>
</comment>
<keyword evidence="10 13" id="KW-0067">ATP-binding</keyword>
<evidence type="ECO:0000256" key="4">
    <source>
        <dbReference type="ARBA" id="ARBA00016436"/>
    </source>
</evidence>
<dbReference type="GO" id="GO:0009244">
    <property type="term" value="P:lipopolysaccharide core region biosynthetic process"/>
    <property type="evidence" value="ECO:0007669"/>
    <property type="project" value="TreeGrafter"/>
</dbReference>
<dbReference type="UniPathway" id="UPA00359">
    <property type="reaction ID" value="UER00482"/>
</dbReference>
<evidence type="ECO:0000256" key="3">
    <source>
        <dbReference type="ARBA" id="ARBA00012071"/>
    </source>
</evidence>
<dbReference type="GO" id="GO:0009029">
    <property type="term" value="F:lipid-A 4'-kinase activity"/>
    <property type="evidence" value="ECO:0007669"/>
    <property type="project" value="UniProtKB-UniRule"/>
</dbReference>
<dbReference type="Proteomes" id="UP000309450">
    <property type="component" value="Unassembled WGS sequence"/>
</dbReference>
<sequence>MRAPRFWFTPPDRPALLARLLSPLGALYAAATARRVARPGHRAGVPVICVGNLNAGGTGKTPTAIALIDRLTGVHVVSRGYGGRLSGPVQVDPVRHTADEVGDEPLLLAAFAPTWVARDRAAGVRAAEAAGARVILMDDGFQNPSVEKDLSIVVVDAVAGFGNGRCLPAGPLREPVKAGLARADLLLSIGPPAAQAVFASGLQSPVPHLTGRLEVLPMGIDWAEERVLAFAGIGHPEKFFATLRAEGATILRAEALEDHQPLTDRLLLRLEAEAKLLGAQMVTTEKDAVRLPPAFRSKVLTLPVRLRIDDPTALDEALARVVG</sequence>
<dbReference type="Pfam" id="PF02606">
    <property type="entry name" value="LpxK"/>
    <property type="match status" value="1"/>
</dbReference>
<protein>
    <recommendedName>
        <fullName evidence="4 13">Tetraacyldisaccharide 4'-kinase</fullName>
        <ecNumber evidence="3 13">2.7.1.130</ecNumber>
    </recommendedName>
    <alternativeName>
        <fullName evidence="12 13">Lipid A 4'-kinase</fullName>
    </alternativeName>
</protein>
<reference evidence="14 15" key="1">
    <citation type="submission" date="2019-04" db="EMBL/GenBank/DDBJ databases">
        <title>Draft genome sequence of Gemmobacter aestuarii sp. nov.</title>
        <authorList>
            <person name="Hameed A."/>
            <person name="Lin S.-Y."/>
            <person name="Shahina M."/>
            <person name="Lai W.-A."/>
            <person name="Young C.-C."/>
        </authorList>
    </citation>
    <scope>NUCLEOTIDE SEQUENCE [LARGE SCALE GENOMIC DNA]</scope>
    <source>
        <strain evidence="14 15">CC-PW-75</strain>
    </source>
</reference>
<dbReference type="EC" id="2.7.1.130" evidence="3 13"/>
<evidence type="ECO:0000313" key="15">
    <source>
        <dbReference type="Proteomes" id="UP000309450"/>
    </source>
</evidence>
<name>A0A4S3MNV3_9RHOB</name>
<evidence type="ECO:0000313" key="14">
    <source>
        <dbReference type="EMBL" id="THD83724.1"/>
    </source>
</evidence>
<evidence type="ECO:0000256" key="9">
    <source>
        <dbReference type="ARBA" id="ARBA00022777"/>
    </source>
</evidence>
<dbReference type="PANTHER" id="PTHR42724">
    <property type="entry name" value="TETRAACYLDISACCHARIDE 4'-KINASE"/>
    <property type="match status" value="1"/>
</dbReference>